<gene>
    <name evidence="1" type="ORF">AVEN_146075_1</name>
</gene>
<keyword evidence="2" id="KW-1185">Reference proteome</keyword>
<dbReference type="EMBL" id="BGPR01094514">
    <property type="protein sequence ID" value="GBM35056.1"/>
    <property type="molecule type" value="Genomic_DNA"/>
</dbReference>
<organism evidence="1 2">
    <name type="scientific">Araneus ventricosus</name>
    <name type="common">Orbweaver spider</name>
    <name type="synonym">Epeira ventricosa</name>
    <dbReference type="NCBI Taxonomy" id="182803"/>
    <lineage>
        <taxon>Eukaryota</taxon>
        <taxon>Metazoa</taxon>
        <taxon>Ecdysozoa</taxon>
        <taxon>Arthropoda</taxon>
        <taxon>Chelicerata</taxon>
        <taxon>Arachnida</taxon>
        <taxon>Araneae</taxon>
        <taxon>Araneomorphae</taxon>
        <taxon>Entelegynae</taxon>
        <taxon>Araneoidea</taxon>
        <taxon>Araneidae</taxon>
        <taxon>Araneus</taxon>
    </lineage>
</organism>
<sequence length="122" mass="14107">MLDEMALRPQISSSCWSSTRSAWFRMKQTTAEFSQSDDRFFRTWASGPREREDLTLKDLHSILGLSGINHCLDICDLSLKFQIYSTVSFGLKVFWSSVPLGYPNRLHSSLQYDWGQNLGFQM</sequence>
<accession>A0A4Y2F3Z7</accession>
<evidence type="ECO:0000313" key="1">
    <source>
        <dbReference type="EMBL" id="GBM35056.1"/>
    </source>
</evidence>
<name>A0A4Y2F3Z7_ARAVE</name>
<reference evidence="1 2" key="1">
    <citation type="journal article" date="2019" name="Sci. Rep.">
        <title>Orb-weaving spider Araneus ventricosus genome elucidates the spidroin gene catalogue.</title>
        <authorList>
            <person name="Kono N."/>
            <person name="Nakamura H."/>
            <person name="Ohtoshi R."/>
            <person name="Moran D.A.P."/>
            <person name="Shinohara A."/>
            <person name="Yoshida Y."/>
            <person name="Fujiwara M."/>
            <person name="Mori M."/>
            <person name="Tomita M."/>
            <person name="Arakawa K."/>
        </authorList>
    </citation>
    <scope>NUCLEOTIDE SEQUENCE [LARGE SCALE GENOMIC DNA]</scope>
</reference>
<comment type="caution">
    <text evidence="1">The sequence shown here is derived from an EMBL/GenBank/DDBJ whole genome shotgun (WGS) entry which is preliminary data.</text>
</comment>
<evidence type="ECO:0000313" key="2">
    <source>
        <dbReference type="Proteomes" id="UP000499080"/>
    </source>
</evidence>
<dbReference type="Proteomes" id="UP000499080">
    <property type="component" value="Unassembled WGS sequence"/>
</dbReference>
<protein>
    <submittedName>
        <fullName evidence="1">Uncharacterized protein</fullName>
    </submittedName>
</protein>
<dbReference type="AlphaFoldDB" id="A0A4Y2F3Z7"/>
<proteinExistence type="predicted"/>